<protein>
    <submittedName>
        <fullName evidence="1">Uncharacterized protein</fullName>
    </submittedName>
</protein>
<dbReference type="EMBL" id="HBUF01237928">
    <property type="protein sequence ID" value="CAG6675870.1"/>
    <property type="molecule type" value="Transcribed_RNA"/>
</dbReference>
<evidence type="ECO:0000313" key="1">
    <source>
        <dbReference type="EMBL" id="CAG6675870.1"/>
    </source>
</evidence>
<dbReference type="AlphaFoldDB" id="A0A8D8SX77"/>
<sequence length="159" mass="18600">MAGHVKNRLFRRAIIRNYHHEIFIKSAKSIMPGYTTRLSLPLNLKRQYKRTVCCNIFHEKSLLLLFLLLKSLFIYSVFIKSPTQLPIQCVHKVHQLPIQCVHKVHQLPIQCVHKVHQLPIQCVHKVHQLPIQCVHKVPYPTTLQCVHKVPYPTTYTVCS</sequence>
<name>A0A8D8SX77_9HEMI</name>
<organism evidence="1">
    <name type="scientific">Cacopsylla melanoneura</name>
    <dbReference type="NCBI Taxonomy" id="428564"/>
    <lineage>
        <taxon>Eukaryota</taxon>
        <taxon>Metazoa</taxon>
        <taxon>Ecdysozoa</taxon>
        <taxon>Arthropoda</taxon>
        <taxon>Hexapoda</taxon>
        <taxon>Insecta</taxon>
        <taxon>Pterygota</taxon>
        <taxon>Neoptera</taxon>
        <taxon>Paraneoptera</taxon>
        <taxon>Hemiptera</taxon>
        <taxon>Sternorrhyncha</taxon>
        <taxon>Psylloidea</taxon>
        <taxon>Psyllidae</taxon>
        <taxon>Psyllinae</taxon>
        <taxon>Cacopsylla</taxon>
    </lineage>
</organism>
<accession>A0A8D8SX77</accession>
<proteinExistence type="predicted"/>
<reference evidence="1" key="1">
    <citation type="submission" date="2021-05" db="EMBL/GenBank/DDBJ databases">
        <authorList>
            <person name="Alioto T."/>
            <person name="Alioto T."/>
            <person name="Gomez Garrido J."/>
        </authorList>
    </citation>
    <scope>NUCLEOTIDE SEQUENCE</scope>
</reference>